<dbReference type="OrthoDB" id="2789670at2759"/>
<comment type="similarity">
    <text evidence="3 10">Belongs to the cytochrome P450 family.</text>
</comment>
<dbReference type="AlphaFoldDB" id="A8PAP2"/>
<name>A8PAP2_COPC7</name>
<evidence type="ECO:0000256" key="10">
    <source>
        <dbReference type="RuleBase" id="RU000461"/>
    </source>
</evidence>
<dbReference type="Pfam" id="PF00067">
    <property type="entry name" value="p450"/>
    <property type="match status" value="1"/>
</dbReference>
<proteinExistence type="inferred from homology"/>
<keyword evidence="8 10" id="KW-0503">Monooxygenase</keyword>
<feature type="binding site" description="axial binding residue" evidence="9">
    <location>
        <position position="463"/>
    </location>
    <ligand>
        <name>heme</name>
        <dbReference type="ChEBI" id="CHEBI:30413"/>
    </ligand>
    <ligandPart>
        <name>Fe</name>
        <dbReference type="ChEBI" id="CHEBI:18248"/>
    </ligandPart>
</feature>
<protein>
    <submittedName>
        <fullName evidence="11">O-methylsterigmatocystin oxidoreductase</fullName>
    </submittedName>
</protein>
<dbReference type="PANTHER" id="PTHR46300">
    <property type="entry name" value="P450, PUTATIVE (EUROFUNG)-RELATED-RELATED"/>
    <property type="match status" value="1"/>
</dbReference>
<evidence type="ECO:0000256" key="8">
    <source>
        <dbReference type="ARBA" id="ARBA00023033"/>
    </source>
</evidence>
<dbReference type="PANTHER" id="PTHR46300:SF7">
    <property type="entry name" value="P450, PUTATIVE (EUROFUNG)-RELATED"/>
    <property type="match status" value="1"/>
</dbReference>
<dbReference type="RefSeq" id="XP_001840024.2">
    <property type="nucleotide sequence ID" value="XM_001839972.2"/>
</dbReference>
<evidence type="ECO:0000256" key="2">
    <source>
        <dbReference type="ARBA" id="ARBA00005179"/>
    </source>
</evidence>
<evidence type="ECO:0000256" key="6">
    <source>
        <dbReference type="ARBA" id="ARBA00023002"/>
    </source>
</evidence>
<dbReference type="InterPro" id="IPR017972">
    <property type="entry name" value="Cyt_P450_CS"/>
</dbReference>
<dbReference type="InterPro" id="IPR050364">
    <property type="entry name" value="Cytochrome_P450_fung"/>
</dbReference>
<dbReference type="eggNOG" id="KOG0156">
    <property type="taxonomic scope" value="Eukaryota"/>
</dbReference>
<dbReference type="InterPro" id="IPR002401">
    <property type="entry name" value="Cyt_P450_E_grp-I"/>
</dbReference>
<evidence type="ECO:0000313" key="12">
    <source>
        <dbReference type="Proteomes" id="UP000001861"/>
    </source>
</evidence>
<evidence type="ECO:0000256" key="4">
    <source>
        <dbReference type="ARBA" id="ARBA00022617"/>
    </source>
</evidence>
<dbReference type="GO" id="GO:0005506">
    <property type="term" value="F:iron ion binding"/>
    <property type="evidence" value="ECO:0007669"/>
    <property type="project" value="InterPro"/>
</dbReference>
<keyword evidence="7 9" id="KW-0408">Iron</keyword>
<accession>A8PAP2</accession>
<comment type="pathway">
    <text evidence="2">Secondary metabolite biosynthesis.</text>
</comment>
<dbReference type="Proteomes" id="UP000001861">
    <property type="component" value="Unassembled WGS sequence"/>
</dbReference>
<dbReference type="GO" id="GO:0004497">
    <property type="term" value="F:monooxygenase activity"/>
    <property type="evidence" value="ECO:0007669"/>
    <property type="project" value="UniProtKB-KW"/>
</dbReference>
<dbReference type="OMA" id="GMDEEVW"/>
<dbReference type="KEGG" id="cci:CC1G_10408"/>
<keyword evidence="4 9" id="KW-0349">Heme</keyword>
<dbReference type="PROSITE" id="PS00086">
    <property type="entry name" value="CYTOCHROME_P450"/>
    <property type="match status" value="1"/>
</dbReference>
<keyword evidence="5 9" id="KW-0479">Metal-binding</keyword>
<gene>
    <name evidence="11" type="ORF">CC1G_10408</name>
</gene>
<dbReference type="SUPFAM" id="SSF48264">
    <property type="entry name" value="Cytochrome P450"/>
    <property type="match status" value="1"/>
</dbReference>
<dbReference type="GO" id="GO:0020037">
    <property type="term" value="F:heme binding"/>
    <property type="evidence" value="ECO:0007669"/>
    <property type="project" value="InterPro"/>
</dbReference>
<keyword evidence="12" id="KW-1185">Reference proteome</keyword>
<evidence type="ECO:0000256" key="5">
    <source>
        <dbReference type="ARBA" id="ARBA00022723"/>
    </source>
</evidence>
<dbReference type="HOGENOM" id="CLU_001570_2_3_1"/>
<evidence type="ECO:0000256" key="7">
    <source>
        <dbReference type="ARBA" id="ARBA00023004"/>
    </source>
</evidence>
<dbReference type="GO" id="GO:0016705">
    <property type="term" value="F:oxidoreductase activity, acting on paired donors, with incorporation or reduction of molecular oxygen"/>
    <property type="evidence" value="ECO:0007669"/>
    <property type="project" value="InterPro"/>
</dbReference>
<dbReference type="CDD" id="cd11065">
    <property type="entry name" value="CYP64-like"/>
    <property type="match status" value="1"/>
</dbReference>
<organism evidence="11 12">
    <name type="scientific">Coprinopsis cinerea (strain Okayama-7 / 130 / ATCC MYA-4618 / FGSC 9003)</name>
    <name type="common">Inky cap fungus</name>
    <name type="synonym">Hormographiella aspergillata</name>
    <dbReference type="NCBI Taxonomy" id="240176"/>
    <lineage>
        <taxon>Eukaryota</taxon>
        <taxon>Fungi</taxon>
        <taxon>Dikarya</taxon>
        <taxon>Basidiomycota</taxon>
        <taxon>Agaricomycotina</taxon>
        <taxon>Agaricomycetes</taxon>
        <taxon>Agaricomycetidae</taxon>
        <taxon>Agaricales</taxon>
        <taxon>Agaricineae</taxon>
        <taxon>Psathyrellaceae</taxon>
        <taxon>Coprinopsis</taxon>
    </lineage>
</organism>
<dbReference type="InParanoid" id="A8PAP2"/>
<sequence length="537" mass="61219">MSYFMTFCDPVFPLRLTTSHRLAVLFMTLLGAVSLARMLCRRKRNPSGLSLPPGPKGLPILGNLLQMPSERHWEVYKEWGKQYGDIIYLEVLGSPILVLNSLAPVVDLLEKAAPIFSDRQYVPAYEMIRVTWNFVTMDYSQRWRDHRRSFHQFFHQREVQKYRPIIEQEVHAFLGRIANNPKALLQETRYCFGGIILRISYGVDDYEYNKSLIAHAELSVKGFSEVTLPGRFLVNQFPIMEHIPSWLPGAGWKRRLEEVTAASEVILAKPFREAKERIRSGQETEFMSVAARLIELLPNEDDPSYASEEELARNTALVAYFAGSDTTVTSTHALFFALATHPEVQRRAQEQIDAIVGKHRLPTPEDCSQLPYVHAIVKEVNRWHTVLPLAIPHVSSQDFEYNGYFIPKGTSVLPNAWAIMHDANTFKDPFEFRPERYLTEDGNLDASVLDPNAGQFGYGRRICPGRHLSNEALTYFVACFLAVFEIKPPKDELGNCLPMEMKVNSDLLCAPEPFDCEVTPRSRAHLALVRDFVPSSN</sequence>
<dbReference type="GeneID" id="6016647"/>
<evidence type="ECO:0000313" key="11">
    <source>
        <dbReference type="EMBL" id="EAU81805.2"/>
    </source>
</evidence>
<evidence type="ECO:0000256" key="3">
    <source>
        <dbReference type="ARBA" id="ARBA00010617"/>
    </source>
</evidence>
<dbReference type="PRINTS" id="PR00463">
    <property type="entry name" value="EP450I"/>
</dbReference>
<keyword evidence="6 10" id="KW-0560">Oxidoreductase</keyword>
<dbReference type="VEuPathDB" id="FungiDB:CC1G_10408"/>
<dbReference type="InterPro" id="IPR036396">
    <property type="entry name" value="Cyt_P450_sf"/>
</dbReference>
<dbReference type="EMBL" id="AACS02000002">
    <property type="protein sequence ID" value="EAU81805.2"/>
    <property type="molecule type" value="Genomic_DNA"/>
</dbReference>
<evidence type="ECO:0000256" key="1">
    <source>
        <dbReference type="ARBA" id="ARBA00001971"/>
    </source>
</evidence>
<comment type="cofactor">
    <cofactor evidence="1 9">
        <name>heme</name>
        <dbReference type="ChEBI" id="CHEBI:30413"/>
    </cofactor>
</comment>
<evidence type="ECO:0000256" key="9">
    <source>
        <dbReference type="PIRSR" id="PIRSR602401-1"/>
    </source>
</evidence>
<dbReference type="InterPro" id="IPR001128">
    <property type="entry name" value="Cyt_P450"/>
</dbReference>
<comment type="caution">
    <text evidence="11">The sequence shown here is derived from an EMBL/GenBank/DDBJ whole genome shotgun (WGS) entry which is preliminary data.</text>
</comment>
<reference evidence="11 12" key="1">
    <citation type="journal article" date="2010" name="Proc. Natl. Acad. Sci. U.S.A.">
        <title>Insights into evolution of multicellular fungi from the assembled chromosomes of the mushroom Coprinopsis cinerea (Coprinus cinereus).</title>
        <authorList>
            <person name="Stajich J.E."/>
            <person name="Wilke S.K."/>
            <person name="Ahren D."/>
            <person name="Au C.H."/>
            <person name="Birren B.W."/>
            <person name="Borodovsky M."/>
            <person name="Burns C."/>
            <person name="Canback B."/>
            <person name="Casselton L.A."/>
            <person name="Cheng C.K."/>
            <person name="Deng J."/>
            <person name="Dietrich F.S."/>
            <person name="Fargo D.C."/>
            <person name="Farman M.L."/>
            <person name="Gathman A.C."/>
            <person name="Goldberg J."/>
            <person name="Guigo R."/>
            <person name="Hoegger P.J."/>
            <person name="Hooker J.B."/>
            <person name="Huggins A."/>
            <person name="James T.Y."/>
            <person name="Kamada T."/>
            <person name="Kilaru S."/>
            <person name="Kodira C."/>
            <person name="Kues U."/>
            <person name="Kupfer D."/>
            <person name="Kwan H.S."/>
            <person name="Lomsadze A."/>
            <person name="Li W."/>
            <person name="Lilly W.W."/>
            <person name="Ma L.J."/>
            <person name="Mackey A.J."/>
            <person name="Manning G."/>
            <person name="Martin F."/>
            <person name="Muraguchi H."/>
            <person name="Natvig D.O."/>
            <person name="Palmerini H."/>
            <person name="Ramesh M.A."/>
            <person name="Rehmeyer C.J."/>
            <person name="Roe B.A."/>
            <person name="Shenoy N."/>
            <person name="Stanke M."/>
            <person name="Ter-Hovhannisyan V."/>
            <person name="Tunlid A."/>
            <person name="Velagapudi R."/>
            <person name="Vision T.J."/>
            <person name="Zeng Q."/>
            <person name="Zolan M.E."/>
            <person name="Pukkila P.J."/>
        </authorList>
    </citation>
    <scope>NUCLEOTIDE SEQUENCE [LARGE SCALE GENOMIC DNA]</scope>
    <source>
        <strain evidence="12">Okayama-7 / 130 / ATCC MYA-4618 / FGSC 9003</strain>
    </source>
</reference>
<dbReference type="Gene3D" id="1.10.630.10">
    <property type="entry name" value="Cytochrome P450"/>
    <property type="match status" value="1"/>
</dbReference>